<keyword evidence="2" id="KW-1185">Reference proteome</keyword>
<sequence>MTFRTPTPSEWGAPRLRLNGWPGAETMSVAHLLLRENKLRAQKSNMLKGWRCGTLQHPPCAVAVLLQQQGRCAKHVLQISARHGATAQDKLIHVADRRPKRRRSNTQQHAKGLHWSPRRPVHWTGCDMSAVVKPGRVVRRSALCNIGPCLINHDLQPRIAFMPRPILLTELMRAVRDTAWYLQTGTALTARNQLGAVARAQYSGACRIPDDAVVACSLHTQQSMYERDKSPPGSVMFPWFLVVQQANYMAFSMLSGKYLCTCTMRTS</sequence>
<evidence type="ECO:0000313" key="1">
    <source>
        <dbReference type="EMBL" id="KAJ8108604.1"/>
    </source>
</evidence>
<comment type="caution">
    <text evidence="1">The sequence shown here is derived from an EMBL/GenBank/DDBJ whole genome shotgun (WGS) entry which is preliminary data.</text>
</comment>
<evidence type="ECO:0000313" key="2">
    <source>
        <dbReference type="Proteomes" id="UP001153331"/>
    </source>
</evidence>
<dbReference type="EMBL" id="JAPHNI010000725">
    <property type="protein sequence ID" value="KAJ8108604.1"/>
    <property type="molecule type" value="Genomic_DNA"/>
</dbReference>
<accession>A0ACC2HZS4</accession>
<name>A0ACC2HZS4_9PLEO</name>
<reference evidence="1" key="1">
    <citation type="submission" date="2022-11" db="EMBL/GenBank/DDBJ databases">
        <title>Genome Sequence of Boeremia exigua.</title>
        <authorList>
            <person name="Buettner E."/>
        </authorList>
    </citation>
    <scope>NUCLEOTIDE SEQUENCE</scope>
    <source>
        <strain evidence="1">CU02</strain>
    </source>
</reference>
<dbReference type="Proteomes" id="UP001153331">
    <property type="component" value="Unassembled WGS sequence"/>
</dbReference>
<organism evidence="1 2">
    <name type="scientific">Boeremia exigua</name>
    <dbReference type="NCBI Taxonomy" id="749465"/>
    <lineage>
        <taxon>Eukaryota</taxon>
        <taxon>Fungi</taxon>
        <taxon>Dikarya</taxon>
        <taxon>Ascomycota</taxon>
        <taxon>Pezizomycotina</taxon>
        <taxon>Dothideomycetes</taxon>
        <taxon>Pleosporomycetidae</taxon>
        <taxon>Pleosporales</taxon>
        <taxon>Pleosporineae</taxon>
        <taxon>Didymellaceae</taxon>
        <taxon>Boeremia</taxon>
    </lineage>
</organism>
<gene>
    <name evidence="1" type="ORF">OPT61_g8056</name>
</gene>
<protein>
    <submittedName>
        <fullName evidence="1">Uncharacterized protein</fullName>
    </submittedName>
</protein>
<proteinExistence type="predicted"/>